<dbReference type="Proteomes" id="UP001156921">
    <property type="component" value="Unassembled WGS sequence"/>
</dbReference>
<dbReference type="Pfam" id="PF06258">
    <property type="entry name" value="Mito_fiss_Elm1"/>
    <property type="match status" value="1"/>
</dbReference>
<reference evidence="2" key="1">
    <citation type="journal article" date="2019" name="Int. J. Syst. Evol. Microbiol.">
        <title>The Global Catalogue of Microorganisms (GCM) 10K type strain sequencing project: providing services to taxonomists for standard genome sequencing and annotation.</title>
        <authorList>
            <consortium name="The Broad Institute Genomics Platform"/>
            <consortium name="The Broad Institute Genome Sequencing Center for Infectious Disease"/>
            <person name="Wu L."/>
            <person name="Ma J."/>
        </authorList>
    </citation>
    <scope>NUCLEOTIDE SEQUENCE [LARGE SCALE GENOMIC DNA]</scope>
    <source>
        <strain evidence="2">NBRC 110107</strain>
    </source>
</reference>
<evidence type="ECO:0000313" key="1">
    <source>
        <dbReference type="EMBL" id="GLS01044.1"/>
    </source>
</evidence>
<accession>A0ABQ6BMM3</accession>
<protein>
    <submittedName>
        <fullName evidence="1">Nucleoside-diphosphate sugar epimerase</fullName>
    </submittedName>
</protein>
<gene>
    <name evidence="1" type="ORF">GCM10007859_10540</name>
</gene>
<keyword evidence="2" id="KW-1185">Reference proteome</keyword>
<evidence type="ECO:0000313" key="2">
    <source>
        <dbReference type="Proteomes" id="UP001156921"/>
    </source>
</evidence>
<dbReference type="RefSeq" id="WP_284221895.1">
    <property type="nucleotide sequence ID" value="NZ_BSOY01000016.1"/>
</dbReference>
<dbReference type="EMBL" id="BSOY01000016">
    <property type="protein sequence ID" value="GLS01044.1"/>
    <property type="molecule type" value="Genomic_DNA"/>
</dbReference>
<sequence length="339" mass="36305">MEIGSDQTPLSIWVVSDGRTGMENQALGLAEAVQRLFPSRITVKRIRWRSLFDKLPSALKASWMLDLSSDPTEPAAGEAWPDLWIATGRATLPLSARVRDRSGGKTLVVQTQDPRWNPAAYDLVVAPAHDGVAGPNVLSITGSPHRVTADRLAEGAAAFADTLQTLPPPRVAALIGGRSRAFDLTEAHAVELADRIAKAVEAAGGSLMLTFSRRTPEAAKAAITARLKHLPGLIWDGEGPNPYFAFLKFADHILVTEDSANMAAEAASTGAPVHILPMIPLKPADKFARLHADLRERGAARPFDGSLESWRYEPLGETDRAARAVLDLVAGARRGSGVN</sequence>
<dbReference type="InterPro" id="IPR009367">
    <property type="entry name" value="Elm1-like"/>
</dbReference>
<name>A0ABQ6BMM3_9CAUL</name>
<dbReference type="PANTHER" id="PTHR33986">
    <property type="entry name" value="OS02G0535700 PROTEIN"/>
    <property type="match status" value="1"/>
</dbReference>
<proteinExistence type="predicted"/>
<comment type="caution">
    <text evidence="1">The sequence shown here is derived from an EMBL/GenBank/DDBJ whole genome shotgun (WGS) entry which is preliminary data.</text>
</comment>
<dbReference type="PANTHER" id="PTHR33986:SF15">
    <property type="entry name" value="MITOCHONDRIAL FISSION PROTEIN ELM1"/>
    <property type="match status" value="1"/>
</dbReference>
<organism evidence="1 2">
    <name type="scientific">Brevundimonas denitrificans</name>
    <dbReference type="NCBI Taxonomy" id="1443434"/>
    <lineage>
        <taxon>Bacteria</taxon>
        <taxon>Pseudomonadati</taxon>
        <taxon>Pseudomonadota</taxon>
        <taxon>Alphaproteobacteria</taxon>
        <taxon>Caulobacterales</taxon>
        <taxon>Caulobacteraceae</taxon>
        <taxon>Brevundimonas</taxon>
    </lineage>
</organism>